<protein>
    <submittedName>
        <fullName evidence="1">Uncharacterized protein</fullName>
    </submittedName>
</protein>
<dbReference type="EMBL" id="JARK01001583">
    <property type="protein sequence ID" value="EYB88421.1"/>
    <property type="molecule type" value="Genomic_DNA"/>
</dbReference>
<evidence type="ECO:0000313" key="2">
    <source>
        <dbReference type="Proteomes" id="UP000024635"/>
    </source>
</evidence>
<evidence type="ECO:0000313" key="1">
    <source>
        <dbReference type="EMBL" id="EYB88421.1"/>
    </source>
</evidence>
<dbReference type="Proteomes" id="UP000024635">
    <property type="component" value="Unassembled WGS sequence"/>
</dbReference>
<dbReference type="OrthoDB" id="5875790at2759"/>
<reference evidence="2" key="1">
    <citation type="journal article" date="2015" name="Nat. Genet.">
        <title>The genome and transcriptome of the zoonotic hookworm Ancylostoma ceylanicum identify infection-specific gene families.</title>
        <authorList>
            <person name="Schwarz E.M."/>
            <person name="Hu Y."/>
            <person name="Antoshechkin I."/>
            <person name="Miller M.M."/>
            <person name="Sternberg P.W."/>
            <person name="Aroian R.V."/>
        </authorList>
    </citation>
    <scope>NUCLEOTIDE SEQUENCE</scope>
    <source>
        <strain evidence="2">HY135</strain>
    </source>
</reference>
<keyword evidence="2" id="KW-1185">Reference proteome</keyword>
<accession>A0A016SDK1</accession>
<dbReference type="AlphaFoldDB" id="A0A016SDK1"/>
<sequence>MRRSHVKNKEYRERSANFGRTIELTDRWLQMPGHLNDVQLFHNWICTNVNTYKQCLEDVKEFASKRTSCWKTFVQDGQAQPT</sequence>
<organism evidence="1 2">
    <name type="scientific">Ancylostoma ceylanicum</name>
    <dbReference type="NCBI Taxonomy" id="53326"/>
    <lineage>
        <taxon>Eukaryota</taxon>
        <taxon>Metazoa</taxon>
        <taxon>Ecdysozoa</taxon>
        <taxon>Nematoda</taxon>
        <taxon>Chromadorea</taxon>
        <taxon>Rhabditida</taxon>
        <taxon>Rhabditina</taxon>
        <taxon>Rhabditomorpha</taxon>
        <taxon>Strongyloidea</taxon>
        <taxon>Ancylostomatidae</taxon>
        <taxon>Ancylostomatinae</taxon>
        <taxon>Ancylostoma</taxon>
    </lineage>
</organism>
<gene>
    <name evidence="1" type="primary">Acey_s0247.g51</name>
    <name evidence="1" type="ORF">Y032_0247g51</name>
</gene>
<comment type="caution">
    <text evidence="1">The sequence shown here is derived from an EMBL/GenBank/DDBJ whole genome shotgun (WGS) entry which is preliminary data.</text>
</comment>
<name>A0A016SDK1_9BILA</name>
<proteinExistence type="predicted"/>